<sequence>MTYLSHTVRSLRRDPIPGETVRLVLTLAEGADDAELEVAERVESLGGEVARELRFDRLLVEVGQTDIEAVCEFDAVTEVETDAVLGPT</sequence>
<dbReference type="InterPro" id="IPR058957">
    <property type="entry name" value="Peptidase_inhib_put_dom"/>
</dbReference>
<dbReference type="GeneID" id="79305300"/>
<name>A0ABD5WM36_9EURY</name>
<protein>
    <recommendedName>
        <fullName evidence="1">Putative peptidase inhibitor domain-containing protein</fullName>
    </recommendedName>
</protein>
<proteinExistence type="predicted"/>
<dbReference type="RefSeq" id="WP_276282537.1">
    <property type="nucleotide sequence ID" value="NZ_CP119810.1"/>
</dbReference>
<dbReference type="Pfam" id="PF26036">
    <property type="entry name" value="Peptidase_inhib_put"/>
    <property type="match status" value="1"/>
</dbReference>
<accession>A0ABD5WM36</accession>
<comment type="caution">
    <text evidence="2">The sequence shown here is derived from an EMBL/GenBank/DDBJ whole genome shotgun (WGS) entry which is preliminary data.</text>
</comment>
<reference evidence="2 3" key="1">
    <citation type="journal article" date="2019" name="Int. J. Syst. Evol. Microbiol.">
        <title>The Global Catalogue of Microorganisms (GCM) 10K type strain sequencing project: providing services to taxonomists for standard genome sequencing and annotation.</title>
        <authorList>
            <consortium name="The Broad Institute Genomics Platform"/>
            <consortium name="The Broad Institute Genome Sequencing Center for Infectious Disease"/>
            <person name="Wu L."/>
            <person name="Ma J."/>
        </authorList>
    </citation>
    <scope>NUCLEOTIDE SEQUENCE [LARGE SCALE GENOMIC DNA]</scope>
    <source>
        <strain evidence="2 3">DT72</strain>
    </source>
</reference>
<feature type="domain" description="Putative peptidase inhibitor" evidence="1">
    <location>
        <begin position="2"/>
        <end position="85"/>
    </location>
</feature>
<evidence type="ECO:0000313" key="2">
    <source>
        <dbReference type="EMBL" id="MFC7078868.1"/>
    </source>
</evidence>
<organism evidence="2 3">
    <name type="scientific">Halorussus caseinilyticus</name>
    <dbReference type="NCBI Taxonomy" id="3034025"/>
    <lineage>
        <taxon>Archaea</taxon>
        <taxon>Methanobacteriati</taxon>
        <taxon>Methanobacteriota</taxon>
        <taxon>Stenosarchaea group</taxon>
        <taxon>Halobacteria</taxon>
        <taxon>Halobacteriales</taxon>
        <taxon>Haladaptataceae</taxon>
        <taxon>Halorussus</taxon>
    </lineage>
</organism>
<dbReference type="AlphaFoldDB" id="A0ABD5WM36"/>
<evidence type="ECO:0000313" key="3">
    <source>
        <dbReference type="Proteomes" id="UP001596407"/>
    </source>
</evidence>
<dbReference type="Proteomes" id="UP001596407">
    <property type="component" value="Unassembled WGS sequence"/>
</dbReference>
<evidence type="ECO:0000259" key="1">
    <source>
        <dbReference type="Pfam" id="PF26036"/>
    </source>
</evidence>
<keyword evidence="3" id="KW-1185">Reference proteome</keyword>
<gene>
    <name evidence="2" type="ORF">ACFQJ6_00695</name>
</gene>
<dbReference type="EMBL" id="JBHSZH010000001">
    <property type="protein sequence ID" value="MFC7078868.1"/>
    <property type="molecule type" value="Genomic_DNA"/>
</dbReference>